<dbReference type="Gene3D" id="3.90.640.10">
    <property type="entry name" value="Actin, Chain A, domain 4"/>
    <property type="match status" value="1"/>
</dbReference>
<dbReference type="InterPro" id="IPR036678">
    <property type="entry name" value="MutS_con_dom_sf"/>
</dbReference>
<protein>
    <recommendedName>
        <fullName evidence="1">DNA mismatch repair protein MutS connector domain-containing protein</fullName>
    </recommendedName>
</protein>
<dbReference type="EnsemblMetazoa" id="XM_012206548.1">
    <property type="protein sequence ID" value="XP_012061938.1"/>
    <property type="gene ID" value="LOC105625207"/>
</dbReference>
<proteinExistence type="predicted"/>
<dbReference type="EMBL" id="ADTU01028232">
    <property type="status" value="NOT_ANNOTATED_CDS"/>
    <property type="molecule type" value="Genomic_DNA"/>
</dbReference>
<dbReference type="InterPro" id="IPR043129">
    <property type="entry name" value="ATPase_NBD"/>
</dbReference>
<sequence length="407" mass="45713">MIGAEPHKTEGVILNKSHFETLVRDLLLVKQYRVEVYINLGSSKNQNWILEYKGSPGNLSHFEDILFGNNDIAVGISVIAVKLGTEGKSRIVGLSCVDVVSTLISVIEFQDNESFSNLESLIVTLAPKECLLIQGEGSFEFQTLKVCLVPKPLAACAMLDVETCVVVDSGALSTTVAVVIGGRVMPQRWRLLPVGGWHVAYHLKQAMYWQPKEYHQIPISYLDILAVKERCRLSYNIKNEEKRLGQKAREHINLRVDSYADYKQFWRVSLGPELYIAPEMMYISLRLPEVIKDVTSGLPEDIMHDCLSHILLTGGNTDLSGFELRLTKDLCELLPEYSKILEVKSCPGTHSWNVAMGSTYVPLAVHPDKTPPEYIEGNPFWLSREEYVLFGCESLEHSNEDIISEAL</sequence>
<dbReference type="SUPFAM" id="SSF53067">
    <property type="entry name" value="Actin-like ATPase domain"/>
    <property type="match status" value="1"/>
</dbReference>
<name>A0A158NWN0_ATTCE</name>
<reference evidence="2" key="2">
    <citation type="submission" date="2016-04" db="UniProtKB">
        <authorList>
            <consortium name="EnsemblMetazoa"/>
        </authorList>
    </citation>
    <scope>IDENTIFICATION</scope>
</reference>
<organism evidence="2 3">
    <name type="scientific">Atta cephalotes</name>
    <name type="common">Leafcutter ant</name>
    <dbReference type="NCBI Taxonomy" id="12957"/>
    <lineage>
        <taxon>Eukaryota</taxon>
        <taxon>Metazoa</taxon>
        <taxon>Ecdysozoa</taxon>
        <taxon>Arthropoda</taxon>
        <taxon>Hexapoda</taxon>
        <taxon>Insecta</taxon>
        <taxon>Pterygota</taxon>
        <taxon>Neoptera</taxon>
        <taxon>Endopterygota</taxon>
        <taxon>Hymenoptera</taxon>
        <taxon>Apocrita</taxon>
        <taxon>Aculeata</taxon>
        <taxon>Formicoidea</taxon>
        <taxon>Formicidae</taxon>
        <taxon>Myrmicinae</taxon>
        <taxon>Atta</taxon>
    </lineage>
</organism>
<reference evidence="3" key="1">
    <citation type="journal article" date="2011" name="PLoS Genet.">
        <title>The genome sequence of the leaf-cutter ant Atta cephalotes reveals insights into its obligate symbiotic lifestyle.</title>
        <authorList>
            <person name="Suen G."/>
            <person name="Teiling C."/>
            <person name="Li L."/>
            <person name="Holt C."/>
            <person name="Abouheif E."/>
            <person name="Bornberg-Bauer E."/>
            <person name="Bouffard P."/>
            <person name="Caldera E.J."/>
            <person name="Cash E."/>
            <person name="Cavanaugh A."/>
            <person name="Denas O."/>
            <person name="Elhaik E."/>
            <person name="Fave M.J."/>
            <person name="Gadau J."/>
            <person name="Gibson J.D."/>
            <person name="Graur D."/>
            <person name="Grubbs K.J."/>
            <person name="Hagen D.E."/>
            <person name="Harkins T.T."/>
            <person name="Helmkampf M."/>
            <person name="Hu H."/>
            <person name="Johnson B.R."/>
            <person name="Kim J."/>
            <person name="Marsh S.E."/>
            <person name="Moeller J.A."/>
            <person name="Munoz-Torres M.C."/>
            <person name="Murphy M.C."/>
            <person name="Naughton M.C."/>
            <person name="Nigam S."/>
            <person name="Overson R."/>
            <person name="Rajakumar R."/>
            <person name="Reese J.T."/>
            <person name="Scott J.J."/>
            <person name="Smith C.R."/>
            <person name="Tao S."/>
            <person name="Tsutsui N.D."/>
            <person name="Viljakainen L."/>
            <person name="Wissler L."/>
            <person name="Yandell M.D."/>
            <person name="Zimmer F."/>
            <person name="Taylor J."/>
            <person name="Slater S.C."/>
            <person name="Clifton S.W."/>
            <person name="Warren W.C."/>
            <person name="Elsik C.G."/>
            <person name="Smith C.D."/>
            <person name="Weinstock G.M."/>
            <person name="Gerardo N.M."/>
            <person name="Currie C.R."/>
        </authorList>
    </citation>
    <scope>NUCLEOTIDE SEQUENCE [LARGE SCALE GENOMIC DNA]</scope>
</reference>
<dbReference type="InterPro" id="IPR007860">
    <property type="entry name" value="DNA_mmatch_repair_MutS_con_dom"/>
</dbReference>
<dbReference type="InParanoid" id="A0A158NWN0"/>
<dbReference type="Gene3D" id="3.30.420.110">
    <property type="entry name" value="MutS, connector domain"/>
    <property type="match status" value="1"/>
</dbReference>
<evidence type="ECO:0000313" key="3">
    <source>
        <dbReference type="Proteomes" id="UP000005205"/>
    </source>
</evidence>
<dbReference type="AlphaFoldDB" id="A0A158NWN0"/>
<dbReference type="OrthoDB" id="2688364at2759"/>
<feature type="domain" description="DNA mismatch repair protein MutS connector" evidence="1">
    <location>
        <begin position="80"/>
        <end position="136"/>
    </location>
</feature>
<dbReference type="Gene3D" id="3.30.420.40">
    <property type="match status" value="1"/>
</dbReference>
<dbReference type="GO" id="GO:0006298">
    <property type="term" value="P:mismatch repair"/>
    <property type="evidence" value="ECO:0007669"/>
    <property type="project" value="InterPro"/>
</dbReference>
<dbReference type="GO" id="GO:0030983">
    <property type="term" value="F:mismatched DNA binding"/>
    <property type="evidence" value="ECO:0007669"/>
    <property type="project" value="InterPro"/>
</dbReference>
<gene>
    <name evidence="2" type="primary">105625207</name>
</gene>
<dbReference type="InterPro" id="IPR016151">
    <property type="entry name" value="DNA_mismatch_repair_MutS_N"/>
</dbReference>
<dbReference type="Gene3D" id="3.40.1170.10">
    <property type="entry name" value="DNA repair protein MutS, domain I"/>
    <property type="match status" value="1"/>
</dbReference>
<dbReference type="Pfam" id="PF05188">
    <property type="entry name" value="MutS_II"/>
    <property type="match status" value="1"/>
</dbReference>
<evidence type="ECO:0000259" key="1">
    <source>
        <dbReference type="Pfam" id="PF05188"/>
    </source>
</evidence>
<dbReference type="KEGG" id="acep:105625207"/>
<keyword evidence="3" id="KW-1185">Reference proteome</keyword>
<dbReference type="GO" id="GO:0005524">
    <property type="term" value="F:ATP binding"/>
    <property type="evidence" value="ECO:0007669"/>
    <property type="project" value="InterPro"/>
</dbReference>
<dbReference type="PANTHER" id="PTHR11937">
    <property type="entry name" value="ACTIN"/>
    <property type="match status" value="1"/>
</dbReference>
<dbReference type="SMART" id="SM00268">
    <property type="entry name" value="ACTIN"/>
    <property type="match status" value="1"/>
</dbReference>
<dbReference type="InterPro" id="IPR004000">
    <property type="entry name" value="Actin"/>
</dbReference>
<dbReference type="Proteomes" id="UP000005205">
    <property type="component" value="Unassembled WGS sequence"/>
</dbReference>
<dbReference type="EMBL" id="ADTU01028233">
    <property type="status" value="NOT_ANNOTATED_CDS"/>
    <property type="molecule type" value="Genomic_DNA"/>
</dbReference>
<accession>A0A158NWN0</accession>
<evidence type="ECO:0000313" key="2">
    <source>
        <dbReference type="EnsemblMetazoa" id="XP_012061938.1"/>
    </source>
</evidence>
<dbReference type="STRING" id="12957.A0A158NWN0"/>
<dbReference type="eggNOG" id="KOG0680">
    <property type="taxonomic scope" value="Eukaryota"/>
</dbReference>